<sequence length="222" mass="25188">MPILASRCAFGVSSFWGEQIIRLLILFVCYLFARHVLPASAMVNSGQTHIPERVISLYDADARPIRKGKLKSPTEFGYKTEITENEDRLVTDYQVHIGNPNDESLLLGTVRRHIENTGRIPYAVATDPGYGSGKNEAALTELGIRRISIPKKSKKTQKRQTHERQRWFRRLQAWRAGVEGTISILKRKYGLGRSLLRGHRGVSIWVGFGILTYNLRRLAAMN</sequence>
<reference evidence="2" key="2">
    <citation type="submission" date="2020-01" db="EMBL/GenBank/DDBJ databases">
        <authorList>
            <person name="Hornung B."/>
        </authorList>
    </citation>
    <scope>NUCLEOTIDE SEQUENCE</scope>
    <source>
        <strain evidence="2">PacBioINE</strain>
    </source>
</reference>
<evidence type="ECO:0000313" key="3">
    <source>
        <dbReference type="EMBL" id="CEJ09325.1"/>
    </source>
</evidence>
<dbReference type="KEGG" id="aacx:DEACI_4169"/>
<name>A0A8S0XDB7_9FIRM</name>
<dbReference type="EMBL" id="CDGJ01000124">
    <property type="protein sequence ID" value="CEJ09325.1"/>
    <property type="molecule type" value="Genomic_DNA"/>
</dbReference>
<evidence type="ECO:0000313" key="2">
    <source>
        <dbReference type="EMBL" id="CAA7603346.1"/>
    </source>
</evidence>
<dbReference type="EMBL" id="LR746496">
    <property type="protein sequence ID" value="CAA7603346.1"/>
    <property type="molecule type" value="Genomic_DNA"/>
</dbReference>
<dbReference type="Proteomes" id="UP001071230">
    <property type="component" value="Unassembled WGS sequence"/>
</dbReference>
<organism evidence="2">
    <name type="scientific">Acididesulfobacillus acetoxydans</name>
    <dbReference type="NCBI Taxonomy" id="1561005"/>
    <lineage>
        <taxon>Bacteria</taxon>
        <taxon>Bacillati</taxon>
        <taxon>Bacillota</taxon>
        <taxon>Clostridia</taxon>
        <taxon>Eubacteriales</taxon>
        <taxon>Peptococcaceae</taxon>
        <taxon>Acididesulfobacillus</taxon>
    </lineage>
</organism>
<gene>
    <name evidence="3" type="ORF">DEACI_3809</name>
    <name evidence="2" type="ORF">DEACI_4169</name>
</gene>
<reference evidence="3" key="1">
    <citation type="submission" date="2014-11" db="EMBL/GenBank/DDBJ databases">
        <authorList>
            <person name="Hornung B.V."/>
        </authorList>
    </citation>
    <scope>NUCLEOTIDE SEQUENCE</scope>
    <source>
        <strain evidence="3">INE</strain>
    </source>
</reference>
<protein>
    <submittedName>
        <fullName evidence="2">Transposase, IS4-like</fullName>
    </submittedName>
    <submittedName>
        <fullName evidence="3">Transposase, IS5</fullName>
    </submittedName>
</protein>
<evidence type="ECO:0000313" key="4">
    <source>
        <dbReference type="Proteomes" id="UP001071230"/>
    </source>
</evidence>
<proteinExistence type="predicted"/>
<dbReference type="InterPro" id="IPR002559">
    <property type="entry name" value="Transposase_11"/>
</dbReference>
<dbReference type="GO" id="GO:0004803">
    <property type="term" value="F:transposase activity"/>
    <property type="evidence" value="ECO:0007669"/>
    <property type="project" value="InterPro"/>
</dbReference>
<evidence type="ECO:0000259" key="1">
    <source>
        <dbReference type="Pfam" id="PF01609"/>
    </source>
</evidence>
<keyword evidence="4" id="KW-1185">Reference proteome</keyword>
<accession>A0A8S0XDB7</accession>
<dbReference type="Pfam" id="PF01609">
    <property type="entry name" value="DDE_Tnp_1"/>
    <property type="match status" value="1"/>
</dbReference>
<dbReference type="GO" id="GO:0003677">
    <property type="term" value="F:DNA binding"/>
    <property type="evidence" value="ECO:0007669"/>
    <property type="project" value="InterPro"/>
</dbReference>
<dbReference type="AlphaFoldDB" id="A0A8S0XDB7"/>
<feature type="domain" description="Transposase IS4-like" evidence="1">
    <location>
        <begin position="60"/>
        <end position="215"/>
    </location>
</feature>
<dbReference type="Proteomes" id="UP000836597">
    <property type="component" value="Chromosome"/>
</dbReference>
<dbReference type="PANTHER" id="PTHR33408">
    <property type="entry name" value="TRANSPOSASE"/>
    <property type="match status" value="1"/>
</dbReference>
<dbReference type="GO" id="GO:0006313">
    <property type="term" value="P:DNA transposition"/>
    <property type="evidence" value="ECO:0007669"/>
    <property type="project" value="InterPro"/>
</dbReference>